<evidence type="ECO:0000256" key="4">
    <source>
        <dbReference type="ARBA" id="ARBA00023210"/>
    </source>
</evidence>
<protein>
    <recommendedName>
        <fullName evidence="5 6">Cell division protein FtsZ</fullName>
    </recommendedName>
</protein>
<dbReference type="InterPro" id="IPR008280">
    <property type="entry name" value="Tub_FtsZ_C"/>
</dbReference>
<dbReference type="GO" id="GO:0007017">
    <property type="term" value="P:microtubule-based process"/>
    <property type="evidence" value="ECO:0007669"/>
    <property type="project" value="InterPro"/>
</dbReference>
<dbReference type="InterPro" id="IPR000158">
    <property type="entry name" value="Cell_div_FtsZ"/>
</dbReference>
<feature type="binding site" evidence="5">
    <location>
        <begin position="21"/>
        <end position="25"/>
    </location>
    <ligand>
        <name>GTP</name>
        <dbReference type="ChEBI" id="CHEBI:37565"/>
    </ligand>
</feature>
<dbReference type="GO" id="GO:0051258">
    <property type="term" value="P:protein polymerization"/>
    <property type="evidence" value="ECO:0007669"/>
    <property type="project" value="UniProtKB-UniRule"/>
</dbReference>
<name>A0A6L5GQX5_9FIRM</name>
<dbReference type="FunFam" id="3.40.50.1440:FF:000001">
    <property type="entry name" value="Cell division protein FtsZ"/>
    <property type="match status" value="1"/>
</dbReference>
<dbReference type="InterPro" id="IPR020805">
    <property type="entry name" value="Cell_div_FtsZ_CS"/>
</dbReference>
<sequence length="372" mass="39307">MIELDNYNDNFAQIRVVGVGGGGNNAVNRMIESGLKGVDFVSINTDNQALALTLAEKRLQIGEKTTGGLGAGGNPEMGQRSAEESRDAISEVIQGTDLLFVTAGMGGGTGSGAAPIIAKIAQEMGILTIGVVTKPFSFEGRVRMRNAQIACDFLQENVDALVTIPNDRLLRMADKSTSLREAFKLADDVLLQGVKSISDLISMPGLVSLDFADVKTIMQDAGLAHMGVGRATGENRAEEAAKEAILSPLLETEITGATGVLLNITAGDDLSLFEVDKAATIAREACDEDANVIFGATIDENMGDEIQITVIATGFLPAEESEDVRDMKEKMSARPARSRAPKDAPAQSAGTAKPKTDSNDLFTIPTFLNKED</sequence>
<evidence type="ECO:0000256" key="7">
    <source>
        <dbReference type="RuleBase" id="RU000631"/>
    </source>
</evidence>
<dbReference type="SUPFAM" id="SSF55307">
    <property type="entry name" value="Tubulin C-terminal domain-like"/>
    <property type="match status" value="1"/>
</dbReference>
<evidence type="ECO:0000256" key="5">
    <source>
        <dbReference type="HAMAP-Rule" id="MF_00909"/>
    </source>
</evidence>
<comment type="function">
    <text evidence="5 7">Essential cell division protein that forms a contractile ring structure (Z ring) at the future cell division site. The regulation of the ring assembly controls the timing and the location of cell division. One of the functions of the FtsZ ring is to recruit other cell division proteins to the septum to produce a new cell wall between the dividing cells. Binds GTP and shows GTPase activity.</text>
</comment>
<keyword evidence="5" id="KW-0963">Cytoplasm</keyword>
<evidence type="ECO:0000256" key="1">
    <source>
        <dbReference type="ARBA" id="ARBA00009690"/>
    </source>
</evidence>
<dbReference type="CDD" id="cd02201">
    <property type="entry name" value="FtsZ_type1"/>
    <property type="match status" value="1"/>
</dbReference>
<keyword evidence="2 5" id="KW-0547">Nucleotide-binding</keyword>
<dbReference type="PANTHER" id="PTHR30314:SF3">
    <property type="entry name" value="MITOCHONDRIAL DIVISION PROTEIN FSZA"/>
    <property type="match status" value="1"/>
</dbReference>
<dbReference type="InterPro" id="IPR018316">
    <property type="entry name" value="Tubulin/FtsZ_2-layer-sand-dom"/>
</dbReference>
<dbReference type="GO" id="GO:0003924">
    <property type="term" value="F:GTPase activity"/>
    <property type="evidence" value="ECO:0007669"/>
    <property type="project" value="UniProtKB-UniRule"/>
</dbReference>
<dbReference type="Gene3D" id="3.40.50.1440">
    <property type="entry name" value="Tubulin/FtsZ, GTPase domain"/>
    <property type="match status" value="1"/>
</dbReference>
<dbReference type="EMBL" id="VOGB01000004">
    <property type="protein sequence ID" value="MQM72624.1"/>
    <property type="molecule type" value="Genomic_DNA"/>
</dbReference>
<evidence type="ECO:0000259" key="9">
    <source>
        <dbReference type="SMART" id="SM00864"/>
    </source>
</evidence>
<keyword evidence="5 7" id="KW-0131">Cell cycle</keyword>
<dbReference type="InterPro" id="IPR003008">
    <property type="entry name" value="Tubulin_FtsZ_GTPase"/>
</dbReference>
<feature type="region of interest" description="Disordered" evidence="8">
    <location>
        <begin position="321"/>
        <end position="372"/>
    </location>
</feature>
<dbReference type="HAMAP" id="MF_00909">
    <property type="entry name" value="FtsZ"/>
    <property type="match status" value="1"/>
</dbReference>
<evidence type="ECO:0000259" key="10">
    <source>
        <dbReference type="SMART" id="SM00865"/>
    </source>
</evidence>
<feature type="binding site" evidence="5">
    <location>
        <position position="143"/>
    </location>
    <ligand>
        <name>GTP</name>
        <dbReference type="ChEBI" id="CHEBI:37565"/>
    </ligand>
</feature>
<feature type="domain" description="Tubulin/FtsZ GTPase" evidence="9">
    <location>
        <begin position="13"/>
        <end position="205"/>
    </location>
</feature>
<feature type="binding site" evidence="5">
    <location>
        <position position="139"/>
    </location>
    <ligand>
        <name>GTP</name>
        <dbReference type="ChEBI" id="CHEBI:37565"/>
    </ligand>
</feature>
<reference evidence="11" key="1">
    <citation type="journal article" date="2020" name="Appl. Environ. Microbiol.">
        <title>Medium-Chain Fatty Acid Synthesis by 'Candidatus Weimeria bifida' gen. nov., sp. nov., and 'Candidatus Pseudoramibacter fermentans' sp. nov.</title>
        <authorList>
            <person name="Scarborough M.J."/>
            <person name="Myers K.S."/>
            <person name="Donohue T.J."/>
            <person name="Noguera D.R."/>
        </authorList>
    </citation>
    <scope>NUCLEOTIDE SEQUENCE</scope>
    <source>
        <strain evidence="11">EUB1.1</strain>
    </source>
</reference>
<dbReference type="InterPro" id="IPR017975">
    <property type="entry name" value="Tubulin_CS"/>
</dbReference>
<keyword evidence="4 5" id="KW-0717">Septation</keyword>
<feature type="binding site" evidence="5">
    <location>
        <position position="187"/>
    </location>
    <ligand>
        <name>GTP</name>
        <dbReference type="ChEBI" id="CHEBI:37565"/>
    </ligand>
</feature>
<dbReference type="SUPFAM" id="SSF52490">
    <property type="entry name" value="Tubulin nucleotide-binding domain-like"/>
    <property type="match status" value="1"/>
</dbReference>
<dbReference type="Pfam" id="PF00091">
    <property type="entry name" value="Tubulin"/>
    <property type="match status" value="1"/>
</dbReference>
<dbReference type="GO" id="GO:0005874">
    <property type="term" value="C:microtubule"/>
    <property type="evidence" value="ECO:0007669"/>
    <property type="project" value="InterPro"/>
</dbReference>
<dbReference type="Proteomes" id="UP000473648">
    <property type="component" value="Unassembled WGS sequence"/>
</dbReference>
<keyword evidence="3 5" id="KW-0342">GTP-binding</keyword>
<dbReference type="InterPro" id="IPR045061">
    <property type="entry name" value="FtsZ/CetZ"/>
</dbReference>
<evidence type="ECO:0000313" key="11">
    <source>
        <dbReference type="EMBL" id="MQM72624.1"/>
    </source>
</evidence>
<dbReference type="GO" id="GO:0005737">
    <property type="term" value="C:cytoplasm"/>
    <property type="evidence" value="ECO:0007669"/>
    <property type="project" value="UniProtKB-SubCell"/>
</dbReference>
<dbReference type="SMART" id="SM00864">
    <property type="entry name" value="Tubulin"/>
    <property type="match status" value="1"/>
</dbReference>
<evidence type="ECO:0000256" key="3">
    <source>
        <dbReference type="ARBA" id="ARBA00023134"/>
    </source>
</evidence>
<dbReference type="InterPro" id="IPR037103">
    <property type="entry name" value="Tubulin/FtsZ-like_C"/>
</dbReference>
<dbReference type="PROSITE" id="PS01135">
    <property type="entry name" value="FTSZ_2"/>
    <property type="match status" value="1"/>
</dbReference>
<dbReference type="NCBIfam" id="TIGR00065">
    <property type="entry name" value="ftsZ"/>
    <property type="match status" value="1"/>
</dbReference>
<dbReference type="GO" id="GO:0000917">
    <property type="term" value="P:division septum assembly"/>
    <property type="evidence" value="ECO:0007669"/>
    <property type="project" value="UniProtKB-KW"/>
</dbReference>
<comment type="caution">
    <text evidence="11">The sequence shown here is derived from an EMBL/GenBank/DDBJ whole genome shotgun (WGS) entry which is preliminary data.</text>
</comment>
<dbReference type="AlphaFoldDB" id="A0A6L5GQX5"/>
<comment type="subcellular location">
    <subcellularLocation>
        <location evidence="5">Cytoplasm</location>
    </subcellularLocation>
    <text evidence="5">Assembles at midcell at the inner surface of the cytoplasmic membrane.</text>
</comment>
<organism evidence="11 12">
    <name type="scientific">Candidatus Pseudoramibacter fermentans</name>
    <dbReference type="NCBI Taxonomy" id="2594427"/>
    <lineage>
        <taxon>Bacteria</taxon>
        <taxon>Bacillati</taxon>
        <taxon>Bacillota</taxon>
        <taxon>Clostridia</taxon>
        <taxon>Eubacteriales</taxon>
        <taxon>Eubacteriaceae</taxon>
        <taxon>Pseudoramibacter</taxon>
    </lineage>
</organism>
<feature type="binding site" evidence="5">
    <location>
        <begin position="108"/>
        <end position="110"/>
    </location>
    <ligand>
        <name>GTP</name>
        <dbReference type="ChEBI" id="CHEBI:37565"/>
    </ligand>
</feature>
<evidence type="ECO:0000256" key="8">
    <source>
        <dbReference type="SAM" id="MobiDB-lite"/>
    </source>
</evidence>
<feature type="region of interest" description="Disordered" evidence="8">
    <location>
        <begin position="65"/>
        <end position="86"/>
    </location>
</feature>
<gene>
    <name evidence="5 11" type="primary">ftsZ</name>
    <name evidence="11" type="ORF">FRC53_04215</name>
</gene>
<comment type="similarity">
    <text evidence="1 5 7">Belongs to the FtsZ family.</text>
</comment>
<dbReference type="PRINTS" id="PR00423">
    <property type="entry name" value="CELLDVISFTSZ"/>
</dbReference>
<feature type="compositionally biased region" description="Gly residues" evidence="8">
    <location>
        <begin position="65"/>
        <end position="75"/>
    </location>
</feature>
<dbReference type="Pfam" id="PF12327">
    <property type="entry name" value="FtsZ_C"/>
    <property type="match status" value="1"/>
</dbReference>
<keyword evidence="12" id="KW-1185">Reference proteome</keyword>
<proteinExistence type="inferred from homology"/>
<dbReference type="PANTHER" id="PTHR30314">
    <property type="entry name" value="CELL DIVISION PROTEIN FTSZ-RELATED"/>
    <property type="match status" value="1"/>
</dbReference>
<comment type="subunit">
    <text evidence="5">Homodimer. Polymerizes to form a dynamic ring structure in a strictly GTP-dependent manner. Interacts directly with several other division proteins.</text>
</comment>
<dbReference type="Gene3D" id="3.30.1330.20">
    <property type="entry name" value="Tubulin/FtsZ, C-terminal domain"/>
    <property type="match status" value="1"/>
</dbReference>
<dbReference type="SMART" id="SM00865">
    <property type="entry name" value="Tubulin_C"/>
    <property type="match status" value="1"/>
</dbReference>
<evidence type="ECO:0000256" key="2">
    <source>
        <dbReference type="ARBA" id="ARBA00022741"/>
    </source>
</evidence>
<dbReference type="PROSITE" id="PS00227">
    <property type="entry name" value="TUBULIN"/>
    <property type="match status" value="1"/>
</dbReference>
<evidence type="ECO:0000256" key="6">
    <source>
        <dbReference type="NCBIfam" id="TIGR00065"/>
    </source>
</evidence>
<dbReference type="GO" id="GO:0032153">
    <property type="term" value="C:cell division site"/>
    <property type="evidence" value="ECO:0007669"/>
    <property type="project" value="UniProtKB-UniRule"/>
</dbReference>
<dbReference type="PROSITE" id="PS01134">
    <property type="entry name" value="FTSZ_1"/>
    <property type="match status" value="1"/>
</dbReference>
<dbReference type="InterPro" id="IPR036525">
    <property type="entry name" value="Tubulin/FtsZ_GTPase_sf"/>
</dbReference>
<dbReference type="GO" id="GO:0043093">
    <property type="term" value="P:FtsZ-dependent cytokinesis"/>
    <property type="evidence" value="ECO:0007669"/>
    <property type="project" value="UniProtKB-UniRule"/>
</dbReference>
<dbReference type="InterPro" id="IPR024757">
    <property type="entry name" value="FtsZ_C"/>
</dbReference>
<dbReference type="GO" id="GO:0005525">
    <property type="term" value="F:GTP binding"/>
    <property type="evidence" value="ECO:0007669"/>
    <property type="project" value="UniProtKB-UniRule"/>
</dbReference>
<evidence type="ECO:0000313" key="12">
    <source>
        <dbReference type="Proteomes" id="UP000473648"/>
    </source>
</evidence>
<accession>A0A6L5GQX5</accession>
<feature type="domain" description="Tubulin/FtsZ 2-layer sandwich" evidence="10">
    <location>
        <begin position="207"/>
        <end position="324"/>
    </location>
</feature>
<keyword evidence="5 7" id="KW-0132">Cell division</keyword>